<evidence type="ECO:0000313" key="2">
    <source>
        <dbReference type="EMBL" id="KIK17425.1"/>
    </source>
</evidence>
<gene>
    <name evidence="2" type="ORF">PISMIDRAFT_15110</name>
</gene>
<feature type="region of interest" description="Disordered" evidence="1">
    <location>
        <begin position="276"/>
        <end position="315"/>
    </location>
</feature>
<dbReference type="Proteomes" id="UP000054018">
    <property type="component" value="Unassembled WGS sequence"/>
</dbReference>
<evidence type="ECO:0000313" key="3">
    <source>
        <dbReference type="Proteomes" id="UP000054018"/>
    </source>
</evidence>
<dbReference type="OrthoDB" id="2688366at2759"/>
<sequence length="443" mass="47848">MENYYEWRRQTEQLLLGQGVYSHVSNGTNPFDYVKYASNCPCPLIPAAPTVTEQEAIKAWFKDDGLANITAREVWNTLAELYDRSDVSLQFSLCTHISTLQMKGAADAEKYVASHVQANDKLARMGARPSDADAIYVLLRGLPKTGLWPVVRKNIETELERSEQLARTLAPGLFSAVLVVSQSAWPLPANTPVTPQNPFAPMQQFTNPFLTPPVTQYGQHAHTLSPAVRMYTFKHAAQTVIKEAIQVVNEGTAAGPGSEYANAAMPGGRGEVNPVTGLQKTRNNPNHDWNNCFQAGGGRAGQAPWQKGKGGAATNNTPQVAAVASLTPSTTNMASQPTGAQTNMPMAAAAIQCPPTEDYFRNLSCAILEELHDTEAGGSLACHVAVVSSTILDSGTTTHLIRDSSFFWTFTRDSTVSMKMANQGSLNTEGYGDCIAVLKLRGK</sequence>
<evidence type="ECO:0000256" key="1">
    <source>
        <dbReference type="SAM" id="MobiDB-lite"/>
    </source>
</evidence>
<dbReference type="HOGENOM" id="CLU_048314_0_1_1"/>
<dbReference type="EMBL" id="KN833828">
    <property type="protein sequence ID" value="KIK17425.1"/>
    <property type="molecule type" value="Genomic_DNA"/>
</dbReference>
<proteinExistence type="predicted"/>
<keyword evidence="3" id="KW-1185">Reference proteome</keyword>
<dbReference type="Pfam" id="PF14223">
    <property type="entry name" value="Retrotran_gag_2"/>
    <property type="match status" value="1"/>
</dbReference>
<organism evidence="2 3">
    <name type="scientific">Pisolithus microcarpus 441</name>
    <dbReference type="NCBI Taxonomy" id="765257"/>
    <lineage>
        <taxon>Eukaryota</taxon>
        <taxon>Fungi</taxon>
        <taxon>Dikarya</taxon>
        <taxon>Basidiomycota</taxon>
        <taxon>Agaricomycotina</taxon>
        <taxon>Agaricomycetes</taxon>
        <taxon>Agaricomycetidae</taxon>
        <taxon>Boletales</taxon>
        <taxon>Sclerodermatineae</taxon>
        <taxon>Pisolithaceae</taxon>
        <taxon>Pisolithus</taxon>
    </lineage>
</organism>
<accession>A0A0C9XY67</accession>
<dbReference type="AlphaFoldDB" id="A0A0C9XY67"/>
<name>A0A0C9XY67_9AGAM</name>
<dbReference type="STRING" id="765257.A0A0C9XY67"/>
<protein>
    <submittedName>
        <fullName evidence="2">Uncharacterized protein</fullName>
    </submittedName>
</protein>
<feature type="compositionally biased region" description="Polar residues" evidence="1">
    <location>
        <begin position="276"/>
        <end position="293"/>
    </location>
</feature>
<reference evidence="3" key="2">
    <citation type="submission" date="2015-01" db="EMBL/GenBank/DDBJ databases">
        <title>Evolutionary Origins and Diversification of the Mycorrhizal Mutualists.</title>
        <authorList>
            <consortium name="DOE Joint Genome Institute"/>
            <consortium name="Mycorrhizal Genomics Consortium"/>
            <person name="Kohler A."/>
            <person name="Kuo A."/>
            <person name="Nagy L.G."/>
            <person name="Floudas D."/>
            <person name="Copeland A."/>
            <person name="Barry K.W."/>
            <person name="Cichocki N."/>
            <person name="Veneault-Fourrey C."/>
            <person name="LaButti K."/>
            <person name="Lindquist E.A."/>
            <person name="Lipzen A."/>
            <person name="Lundell T."/>
            <person name="Morin E."/>
            <person name="Murat C."/>
            <person name="Riley R."/>
            <person name="Ohm R."/>
            <person name="Sun H."/>
            <person name="Tunlid A."/>
            <person name="Henrissat B."/>
            <person name="Grigoriev I.V."/>
            <person name="Hibbett D.S."/>
            <person name="Martin F."/>
        </authorList>
    </citation>
    <scope>NUCLEOTIDE SEQUENCE [LARGE SCALE GENOMIC DNA]</scope>
    <source>
        <strain evidence="3">441</strain>
    </source>
</reference>
<reference evidence="2 3" key="1">
    <citation type="submission" date="2014-04" db="EMBL/GenBank/DDBJ databases">
        <authorList>
            <consortium name="DOE Joint Genome Institute"/>
            <person name="Kuo A."/>
            <person name="Kohler A."/>
            <person name="Costa M.D."/>
            <person name="Nagy L.G."/>
            <person name="Floudas D."/>
            <person name="Copeland A."/>
            <person name="Barry K.W."/>
            <person name="Cichocki N."/>
            <person name="Veneault-Fourrey C."/>
            <person name="LaButti K."/>
            <person name="Lindquist E.A."/>
            <person name="Lipzen A."/>
            <person name="Lundell T."/>
            <person name="Morin E."/>
            <person name="Murat C."/>
            <person name="Sun H."/>
            <person name="Tunlid A."/>
            <person name="Henrissat B."/>
            <person name="Grigoriev I.V."/>
            <person name="Hibbett D.S."/>
            <person name="Martin F."/>
            <person name="Nordberg H.P."/>
            <person name="Cantor M.N."/>
            <person name="Hua S.X."/>
        </authorList>
    </citation>
    <scope>NUCLEOTIDE SEQUENCE [LARGE SCALE GENOMIC DNA]</scope>
    <source>
        <strain evidence="2 3">441</strain>
    </source>
</reference>